<feature type="domain" description="Major facilitator superfamily (MFS) profile" evidence="8">
    <location>
        <begin position="4"/>
        <end position="397"/>
    </location>
</feature>
<dbReference type="Gene3D" id="1.20.1250.20">
    <property type="entry name" value="MFS general substrate transporter like domains"/>
    <property type="match status" value="1"/>
</dbReference>
<dbReference type="SUPFAM" id="SSF103473">
    <property type="entry name" value="MFS general substrate transporter"/>
    <property type="match status" value="1"/>
</dbReference>
<feature type="transmembrane region" description="Helical" evidence="7">
    <location>
        <begin position="284"/>
        <end position="303"/>
    </location>
</feature>
<dbReference type="EMBL" id="AP027059">
    <property type="protein sequence ID" value="BDU49769.1"/>
    <property type="molecule type" value="Genomic_DNA"/>
</dbReference>
<evidence type="ECO:0000256" key="7">
    <source>
        <dbReference type="SAM" id="Phobius"/>
    </source>
</evidence>
<dbReference type="PANTHER" id="PTHR43266:SF9">
    <property type="entry name" value="PERMEASE, MAJOR FACILITATOR SUPERFAMILY-RELATED"/>
    <property type="match status" value="1"/>
</dbReference>
<evidence type="ECO:0000256" key="4">
    <source>
        <dbReference type="ARBA" id="ARBA00022692"/>
    </source>
</evidence>
<dbReference type="RefSeq" id="WP_307904714.1">
    <property type="nucleotide sequence ID" value="NZ_AP027059.1"/>
</dbReference>
<comment type="subcellular location">
    <subcellularLocation>
        <location evidence="1">Cell membrane</location>
        <topology evidence="1">Multi-pass membrane protein</topology>
    </subcellularLocation>
</comment>
<feature type="transmembrane region" description="Helical" evidence="7">
    <location>
        <begin position="220"/>
        <end position="242"/>
    </location>
</feature>
<evidence type="ECO:0000256" key="6">
    <source>
        <dbReference type="ARBA" id="ARBA00023136"/>
    </source>
</evidence>
<evidence type="ECO:0000256" key="2">
    <source>
        <dbReference type="ARBA" id="ARBA00022448"/>
    </source>
</evidence>
<keyword evidence="4 7" id="KW-0812">Transmembrane</keyword>
<evidence type="ECO:0000313" key="9">
    <source>
        <dbReference type="EMBL" id="BDU49769.1"/>
    </source>
</evidence>
<dbReference type="GO" id="GO:0005886">
    <property type="term" value="C:plasma membrane"/>
    <property type="evidence" value="ECO:0007669"/>
    <property type="project" value="UniProtKB-SubCell"/>
</dbReference>
<dbReference type="CDD" id="cd06173">
    <property type="entry name" value="MFS_MefA_like"/>
    <property type="match status" value="1"/>
</dbReference>
<organism evidence="9 10">
    <name type="scientific">Haliovirga abyssi</name>
    <dbReference type="NCBI Taxonomy" id="2996794"/>
    <lineage>
        <taxon>Bacteria</taxon>
        <taxon>Fusobacteriati</taxon>
        <taxon>Fusobacteriota</taxon>
        <taxon>Fusobacteriia</taxon>
        <taxon>Fusobacteriales</taxon>
        <taxon>Haliovirgaceae</taxon>
        <taxon>Haliovirga</taxon>
    </lineage>
</organism>
<feature type="transmembrane region" description="Helical" evidence="7">
    <location>
        <begin position="97"/>
        <end position="121"/>
    </location>
</feature>
<dbReference type="PROSITE" id="PS50850">
    <property type="entry name" value="MFS"/>
    <property type="match status" value="1"/>
</dbReference>
<feature type="transmembrane region" description="Helical" evidence="7">
    <location>
        <begin position="37"/>
        <end position="58"/>
    </location>
</feature>
<dbReference type="PANTHER" id="PTHR43266">
    <property type="entry name" value="MACROLIDE-EFFLUX PROTEIN"/>
    <property type="match status" value="1"/>
</dbReference>
<evidence type="ECO:0000256" key="5">
    <source>
        <dbReference type="ARBA" id="ARBA00022989"/>
    </source>
</evidence>
<dbReference type="GO" id="GO:0022857">
    <property type="term" value="F:transmembrane transporter activity"/>
    <property type="evidence" value="ECO:0007669"/>
    <property type="project" value="InterPro"/>
</dbReference>
<keyword evidence="2" id="KW-0813">Transport</keyword>
<dbReference type="Pfam" id="PF05977">
    <property type="entry name" value="MFS_3"/>
    <property type="match status" value="1"/>
</dbReference>
<dbReference type="InterPro" id="IPR020846">
    <property type="entry name" value="MFS_dom"/>
</dbReference>
<protein>
    <submittedName>
        <fullName evidence="9">MFS transporter</fullName>
    </submittedName>
</protein>
<proteinExistence type="predicted"/>
<sequence length="411" mass="47188">MGRRFYLYILGRLVSIIGTGVQMLALPLYVLDISKSAAVMGGFVAVTTLPSIIFLPFFGVIADKKNKKNIMVLSDILSGITTLFMFLTIFFNFNSIYILGFLQMILLLINSFFYSSTMAFFGEIVQEKDLQKASSISETNNNIAKLGAPFLGGIIYMAYGIKLIFLINSISFFISALLEKFIKYEFKKVENNNKLKLKNFIEDIKETLIYINSYLDLKEVVILAIFLNLFVMPLFSVVLPYGLRVVLKVNSSEYGIIETIFALGTIVGSLVYGMLNNKVKFKKYYLLGAFFIILFIYGISFNIGIKNVFMLSSIFFMIFSLMITIINLPLMVEFQKLVDNKIKARFFSIFMFLSQILVPLTSYLFGLMVSKINIYLFIYFISISSIIFLLIMKKRYEFIRKIEMLKINKEY</sequence>
<name>A0AAU9DGF7_9FUSO</name>
<keyword evidence="3" id="KW-1003">Cell membrane</keyword>
<keyword evidence="6 7" id="KW-0472">Membrane</keyword>
<evidence type="ECO:0000256" key="1">
    <source>
        <dbReference type="ARBA" id="ARBA00004651"/>
    </source>
</evidence>
<feature type="transmembrane region" description="Helical" evidence="7">
    <location>
        <begin position="372"/>
        <end position="392"/>
    </location>
</feature>
<keyword evidence="5 7" id="KW-1133">Transmembrane helix</keyword>
<feature type="transmembrane region" description="Helical" evidence="7">
    <location>
        <begin position="254"/>
        <end position="272"/>
    </location>
</feature>
<dbReference type="Proteomes" id="UP001321582">
    <property type="component" value="Chromosome"/>
</dbReference>
<accession>A0AAU9DGF7</accession>
<keyword evidence="10" id="KW-1185">Reference proteome</keyword>
<dbReference type="InterPro" id="IPR036259">
    <property type="entry name" value="MFS_trans_sf"/>
</dbReference>
<evidence type="ECO:0000313" key="10">
    <source>
        <dbReference type="Proteomes" id="UP001321582"/>
    </source>
</evidence>
<dbReference type="KEGG" id="haby:HLVA_03380"/>
<gene>
    <name evidence="9" type="ORF">HLVA_03380</name>
</gene>
<evidence type="ECO:0000256" key="3">
    <source>
        <dbReference type="ARBA" id="ARBA00022475"/>
    </source>
</evidence>
<evidence type="ECO:0000259" key="8">
    <source>
        <dbReference type="PROSITE" id="PS50850"/>
    </source>
</evidence>
<dbReference type="InterPro" id="IPR010290">
    <property type="entry name" value="TM_effector"/>
</dbReference>
<feature type="transmembrane region" description="Helical" evidence="7">
    <location>
        <begin position="344"/>
        <end position="366"/>
    </location>
</feature>
<feature type="transmembrane region" description="Helical" evidence="7">
    <location>
        <begin position="309"/>
        <end position="332"/>
    </location>
</feature>
<reference evidence="9 10" key="1">
    <citation type="submission" date="2022-11" db="EMBL/GenBank/DDBJ databases">
        <title>Haliovirga abyssi gen. nov., sp. nov., a mesophilic fermentative bacterium isolated from the Iheya North hydrothermal field and the proposal of Haliovirgaceae fam. nov.</title>
        <authorList>
            <person name="Miyazaki U."/>
            <person name="Tame A."/>
            <person name="Miyazaki J."/>
            <person name="Takai K."/>
            <person name="Sawayama S."/>
            <person name="Kitajima M."/>
            <person name="Okamoto A."/>
            <person name="Nakagawa S."/>
        </authorList>
    </citation>
    <scope>NUCLEOTIDE SEQUENCE [LARGE SCALE GENOMIC DNA]</scope>
    <source>
        <strain evidence="9 10">IC12</strain>
    </source>
</reference>
<feature type="transmembrane region" description="Helical" evidence="7">
    <location>
        <begin position="165"/>
        <end position="182"/>
    </location>
</feature>
<dbReference type="AlphaFoldDB" id="A0AAU9DGF7"/>
<feature type="transmembrane region" description="Helical" evidence="7">
    <location>
        <begin position="7"/>
        <end position="31"/>
    </location>
</feature>